<organism evidence="5 6">
    <name type="scientific">Kwoniella europaea PYCC6329</name>
    <dbReference type="NCBI Taxonomy" id="1423913"/>
    <lineage>
        <taxon>Eukaryota</taxon>
        <taxon>Fungi</taxon>
        <taxon>Dikarya</taxon>
        <taxon>Basidiomycota</taxon>
        <taxon>Agaricomycotina</taxon>
        <taxon>Tremellomycetes</taxon>
        <taxon>Tremellales</taxon>
        <taxon>Cryptococcaceae</taxon>
        <taxon>Kwoniella</taxon>
    </lineage>
</organism>
<evidence type="ECO:0000313" key="6">
    <source>
        <dbReference type="Proteomes" id="UP001358614"/>
    </source>
</evidence>
<evidence type="ECO:0000313" key="5">
    <source>
        <dbReference type="EMBL" id="WWD05105.1"/>
    </source>
</evidence>
<accession>A0AAX4KFF0</accession>
<dbReference type="KEGG" id="ker:91101981"/>
<dbReference type="InterPro" id="IPR046347">
    <property type="entry name" value="bZIP_sf"/>
</dbReference>
<evidence type="ECO:0000256" key="1">
    <source>
        <dbReference type="SAM" id="Coils"/>
    </source>
</evidence>
<keyword evidence="3" id="KW-0472">Membrane</keyword>
<evidence type="ECO:0000256" key="3">
    <source>
        <dbReference type="SAM" id="Phobius"/>
    </source>
</evidence>
<dbReference type="Pfam" id="PF00170">
    <property type="entry name" value="bZIP_1"/>
    <property type="match status" value="1"/>
</dbReference>
<dbReference type="Gene3D" id="1.20.5.170">
    <property type="match status" value="1"/>
</dbReference>
<proteinExistence type="predicted"/>
<dbReference type="AlphaFoldDB" id="A0AAX4KFF0"/>
<feature type="coiled-coil region" evidence="1">
    <location>
        <begin position="164"/>
        <end position="198"/>
    </location>
</feature>
<feature type="compositionally biased region" description="Polar residues" evidence="2">
    <location>
        <begin position="112"/>
        <end position="129"/>
    </location>
</feature>
<keyword evidence="1" id="KW-0175">Coiled coil</keyword>
<dbReference type="SUPFAM" id="SSF57959">
    <property type="entry name" value="Leucine zipper domain"/>
    <property type="match status" value="1"/>
</dbReference>
<keyword evidence="3" id="KW-0812">Transmembrane</keyword>
<dbReference type="RefSeq" id="XP_066083072.1">
    <property type="nucleotide sequence ID" value="XM_066226975.1"/>
</dbReference>
<dbReference type="CDD" id="cd14691">
    <property type="entry name" value="bZIP_XBP1"/>
    <property type="match status" value="1"/>
</dbReference>
<feature type="region of interest" description="Disordered" evidence="2">
    <location>
        <begin position="1"/>
        <end position="64"/>
    </location>
</feature>
<dbReference type="GeneID" id="91101981"/>
<dbReference type="GO" id="GO:0003700">
    <property type="term" value="F:DNA-binding transcription factor activity"/>
    <property type="evidence" value="ECO:0007669"/>
    <property type="project" value="InterPro"/>
</dbReference>
<sequence length="263" mass="29779">MPNVSDGPSPVQVSPASSLKRRASFSSSHTSDHSHHSPPLSPEIGYNAAYQYSTNPPAPGGTASLRRREANRLAAQRFRSRKKGYQDSLEERIRVLESEKEVLIRQVDESLSRTGHPSTSLQPRSSNLRHAQVDGDGVDGAHWPGKRNSNSTHRSTSPERRETLLDADVRIASLESANRRLQDDVRNLIEENEQLRDEIWWMEILTTVLIATIWWMEIILLAWIGLMVTRLVRTGLMVTHLDWTGSTATLPTPTMQKWWTEIM</sequence>
<dbReference type="SMART" id="SM00338">
    <property type="entry name" value="BRLZ"/>
    <property type="match status" value="1"/>
</dbReference>
<feature type="transmembrane region" description="Helical" evidence="3">
    <location>
        <begin position="199"/>
        <end position="224"/>
    </location>
</feature>
<protein>
    <recommendedName>
        <fullName evidence="4">BZIP domain-containing protein</fullName>
    </recommendedName>
</protein>
<evidence type="ECO:0000256" key="2">
    <source>
        <dbReference type="SAM" id="MobiDB-lite"/>
    </source>
</evidence>
<dbReference type="EMBL" id="CP144089">
    <property type="protein sequence ID" value="WWD05105.1"/>
    <property type="molecule type" value="Genomic_DNA"/>
</dbReference>
<gene>
    <name evidence="5" type="ORF">V865_003177</name>
</gene>
<keyword evidence="3" id="KW-1133">Transmembrane helix</keyword>
<dbReference type="PROSITE" id="PS50217">
    <property type="entry name" value="BZIP"/>
    <property type="match status" value="1"/>
</dbReference>
<feature type="domain" description="BZIP" evidence="4">
    <location>
        <begin position="66"/>
        <end position="109"/>
    </location>
</feature>
<reference evidence="5 6" key="1">
    <citation type="submission" date="2024-01" db="EMBL/GenBank/DDBJ databases">
        <title>Comparative genomics of Cryptococcus and Kwoniella reveals pathogenesis evolution and contrasting modes of karyotype evolution via chromosome fusion or intercentromeric recombination.</title>
        <authorList>
            <person name="Coelho M.A."/>
            <person name="David-Palma M."/>
            <person name="Shea T."/>
            <person name="Bowers K."/>
            <person name="McGinley-Smith S."/>
            <person name="Mohammad A.W."/>
            <person name="Gnirke A."/>
            <person name="Yurkov A.M."/>
            <person name="Nowrousian M."/>
            <person name="Sun S."/>
            <person name="Cuomo C.A."/>
            <person name="Heitman J."/>
        </authorList>
    </citation>
    <scope>NUCLEOTIDE SEQUENCE [LARGE SCALE GENOMIC DNA]</scope>
    <source>
        <strain evidence="5 6">PYCC6329</strain>
    </source>
</reference>
<name>A0AAX4KFF0_9TREE</name>
<feature type="region of interest" description="Disordered" evidence="2">
    <location>
        <begin position="107"/>
        <end position="161"/>
    </location>
</feature>
<evidence type="ECO:0000259" key="4">
    <source>
        <dbReference type="PROSITE" id="PS50217"/>
    </source>
</evidence>
<dbReference type="Proteomes" id="UP001358614">
    <property type="component" value="Chromosome 1"/>
</dbReference>
<keyword evidence="6" id="KW-1185">Reference proteome</keyword>
<dbReference type="InterPro" id="IPR004827">
    <property type="entry name" value="bZIP"/>
</dbReference>